<dbReference type="NCBIfam" id="NF010588">
    <property type="entry name" value="PRK13981.1"/>
    <property type="match status" value="1"/>
</dbReference>
<keyword evidence="4 7" id="KW-0547">Nucleotide-binding</keyword>
<sequence length="571" mass="62841">MSKNYISITCVQENPKVGSIADNLDIVRHYRKELTGKTDLIVFSEGFATGYPLQDLALSPVFLREFQSQLHAFADEVHKDDGPAVLIGGLQPGAARPFNTMFLIETDGSMKAVSKQKLANNEVYDEVRTFEPAGRMQPIDFRGFKLGIMICEDFWHTEVSRYLADEGADILIVPNGSHYRTGKQNERTALCQRTIKAVGLPVLYVNQYGGQDETIFDGGSMAFDANGEMLFQLPFTTGHFAVELNRDERGHAELFGDIQNIFNDNTPRSHSYPDPIEADYSALVLGVRDYVGKNGFPGVVIGMSGGLDSALTATIAVDALGADKVCGIRMPSIFTSDDSMTDARVQAELLDIRLETVPIAAGVQSIEDMMSDLFAGKERDVTEENMQARMRAMVLMAFSNKFGHLVLSTGNKTEISVGYSTLYGDMCGGYNALKDVLKTRVREMANWRNRKRPKFGYGPGGIVVPTRVLSKAPTAELSPNQTDEETLGSYEILDAALAELIDNLRSVESTAKIVSEKLHVDLETATWVTRGAANRLVKAEYKRRQSCPGPVISKQAFDKGWRRPITNGAAL</sequence>
<feature type="binding site" evidence="7">
    <location>
        <begin position="302"/>
        <end position="309"/>
    </location>
    <ligand>
        <name>ATP</name>
        <dbReference type="ChEBI" id="CHEBI:30616"/>
    </ligand>
</feature>
<evidence type="ECO:0000259" key="10">
    <source>
        <dbReference type="PROSITE" id="PS50263"/>
    </source>
</evidence>
<keyword evidence="6 7" id="KW-0520">NAD</keyword>
<evidence type="ECO:0000256" key="7">
    <source>
        <dbReference type="HAMAP-Rule" id="MF_02090"/>
    </source>
</evidence>
<dbReference type="RefSeq" id="WP_114120322.1">
    <property type="nucleotide sequence ID" value="NZ_JPWA01000001.1"/>
</dbReference>
<dbReference type="GO" id="GO:0004359">
    <property type="term" value="F:glutaminase activity"/>
    <property type="evidence" value="ECO:0007669"/>
    <property type="project" value="InterPro"/>
</dbReference>
<dbReference type="PANTHER" id="PTHR23090">
    <property type="entry name" value="NH 3 /GLUTAMINE-DEPENDENT NAD + SYNTHETASE"/>
    <property type="match status" value="1"/>
</dbReference>
<dbReference type="PANTHER" id="PTHR23090:SF9">
    <property type="entry name" value="GLUTAMINE-DEPENDENT NAD(+) SYNTHETASE"/>
    <property type="match status" value="1"/>
</dbReference>
<evidence type="ECO:0000256" key="8">
    <source>
        <dbReference type="PIRNR" id="PIRNR006630"/>
    </source>
</evidence>
<dbReference type="Pfam" id="PF02540">
    <property type="entry name" value="NAD_synthase"/>
    <property type="match status" value="1"/>
</dbReference>
<comment type="pathway">
    <text evidence="1 7 8">Cofactor biosynthesis; NAD(+) biosynthesis; NAD(+) from deamido-NAD(+) (L-Gln route): step 1/1.</text>
</comment>
<dbReference type="SUPFAM" id="SSF52402">
    <property type="entry name" value="Adenine nucleotide alpha hydrolases-like"/>
    <property type="match status" value="1"/>
</dbReference>
<dbReference type="GO" id="GO:0003952">
    <property type="term" value="F:NAD+ synthase (glutamine-hydrolyzing) activity"/>
    <property type="evidence" value="ECO:0007669"/>
    <property type="project" value="UniProtKB-UniRule"/>
</dbReference>
<dbReference type="Gene3D" id="3.40.50.620">
    <property type="entry name" value="HUPs"/>
    <property type="match status" value="1"/>
</dbReference>
<evidence type="ECO:0000256" key="9">
    <source>
        <dbReference type="RuleBase" id="RU003811"/>
    </source>
</evidence>
<name>A0A367UJD1_9PROT</name>
<dbReference type="GO" id="GO:0008795">
    <property type="term" value="F:NAD+ synthase activity"/>
    <property type="evidence" value="ECO:0007669"/>
    <property type="project" value="UniProtKB-UniRule"/>
</dbReference>
<feature type="active site" description="Proton acceptor; for glutaminase activity" evidence="7">
    <location>
        <position position="45"/>
    </location>
</feature>
<dbReference type="EC" id="6.3.5.1" evidence="7 8"/>
<dbReference type="AlphaFoldDB" id="A0A367UJD1"/>
<dbReference type="Gene3D" id="3.60.110.10">
    <property type="entry name" value="Carbon-nitrogen hydrolase"/>
    <property type="match status" value="1"/>
</dbReference>
<dbReference type="GO" id="GO:0005524">
    <property type="term" value="F:ATP binding"/>
    <property type="evidence" value="ECO:0007669"/>
    <property type="project" value="UniProtKB-UniRule"/>
</dbReference>
<protein>
    <recommendedName>
        <fullName evidence="7 8">Glutamine-dependent NAD(+) synthetase</fullName>
        <ecNumber evidence="7 8">6.3.5.1</ecNumber>
    </recommendedName>
    <alternativeName>
        <fullName evidence="7 8">NAD(+) synthase [glutamine-hydrolyzing]</fullName>
    </alternativeName>
</protein>
<dbReference type="InterPro" id="IPR003694">
    <property type="entry name" value="NAD_synthase"/>
</dbReference>
<comment type="catalytic activity">
    <reaction evidence="7 8">
        <text>deamido-NAD(+) + L-glutamine + ATP + H2O = L-glutamate + AMP + diphosphate + NAD(+) + H(+)</text>
        <dbReference type="Rhea" id="RHEA:24384"/>
        <dbReference type="ChEBI" id="CHEBI:15377"/>
        <dbReference type="ChEBI" id="CHEBI:15378"/>
        <dbReference type="ChEBI" id="CHEBI:29985"/>
        <dbReference type="ChEBI" id="CHEBI:30616"/>
        <dbReference type="ChEBI" id="CHEBI:33019"/>
        <dbReference type="ChEBI" id="CHEBI:57540"/>
        <dbReference type="ChEBI" id="CHEBI:58359"/>
        <dbReference type="ChEBI" id="CHEBI:58437"/>
        <dbReference type="ChEBI" id="CHEBI:456215"/>
        <dbReference type="EC" id="6.3.5.1"/>
    </reaction>
</comment>
<reference evidence="11 12" key="1">
    <citation type="submission" date="2014-07" db="EMBL/GenBank/DDBJ databases">
        <title>Draft genome sequence of Thalassospira xianhensis P-4 (MCCC 1A02616).</title>
        <authorList>
            <person name="Lai Q."/>
            <person name="Shao Z."/>
        </authorList>
    </citation>
    <scope>NUCLEOTIDE SEQUENCE [LARGE SCALE GENOMIC DNA]</scope>
    <source>
        <strain evidence="11 12">MCCC 1A02616</strain>
    </source>
</reference>
<feature type="binding site" evidence="7">
    <location>
        <position position="183"/>
    </location>
    <ligand>
        <name>L-glutamine</name>
        <dbReference type="ChEBI" id="CHEBI:58359"/>
    </ligand>
</feature>
<dbReference type="InterPro" id="IPR036526">
    <property type="entry name" value="C-N_Hydrolase_sf"/>
</dbReference>
<feature type="binding site" evidence="7">
    <location>
        <position position="542"/>
    </location>
    <ligand>
        <name>deamido-NAD(+)</name>
        <dbReference type="ChEBI" id="CHEBI:58437"/>
        <note>ligand shared between two neighboring subunits</note>
    </ligand>
</feature>
<comment type="caution">
    <text evidence="7">Lacks conserved residue(s) required for the propagation of feature annotation.</text>
</comment>
<feature type="binding site" evidence="7">
    <location>
        <position position="177"/>
    </location>
    <ligand>
        <name>L-glutamine</name>
        <dbReference type="ChEBI" id="CHEBI:58359"/>
    </ligand>
</feature>
<feature type="domain" description="CN hydrolase" evidence="10">
    <location>
        <begin position="6"/>
        <end position="246"/>
    </location>
</feature>
<comment type="similarity">
    <text evidence="9">Belongs to the NAD synthetase family.</text>
</comment>
<dbReference type="CDD" id="cd07570">
    <property type="entry name" value="GAT_Gln-NAD-synth"/>
    <property type="match status" value="1"/>
</dbReference>
<keyword evidence="5 7" id="KW-0067">ATP-binding</keyword>
<feature type="binding site" evidence="7">
    <location>
        <position position="414"/>
    </location>
    <ligand>
        <name>deamido-NAD(+)</name>
        <dbReference type="ChEBI" id="CHEBI:58437"/>
        <note>ligand shared between two neighboring subunits</note>
    </ligand>
</feature>
<feature type="binding site" evidence="7">
    <location>
        <position position="385"/>
    </location>
    <ligand>
        <name>deamido-NAD(+)</name>
        <dbReference type="ChEBI" id="CHEBI:58437"/>
        <note>ligand shared between two neighboring subunits</note>
    </ligand>
</feature>
<keyword evidence="12" id="KW-1185">Reference proteome</keyword>
<dbReference type="GO" id="GO:0009435">
    <property type="term" value="P:NAD+ biosynthetic process"/>
    <property type="evidence" value="ECO:0007669"/>
    <property type="project" value="UniProtKB-UniRule"/>
</dbReference>
<organism evidence="11 12">
    <name type="scientific">Thalassospira xianhensis MCCC 1A02616</name>
    <dbReference type="NCBI Taxonomy" id="1177929"/>
    <lineage>
        <taxon>Bacteria</taxon>
        <taxon>Pseudomonadati</taxon>
        <taxon>Pseudomonadota</taxon>
        <taxon>Alphaproteobacteria</taxon>
        <taxon>Rhodospirillales</taxon>
        <taxon>Thalassospiraceae</taxon>
        <taxon>Thalassospira</taxon>
    </lineage>
</organism>
<dbReference type="InterPro" id="IPR014445">
    <property type="entry name" value="Gln-dep_NAD_synthase"/>
</dbReference>
<evidence type="ECO:0000256" key="1">
    <source>
        <dbReference type="ARBA" id="ARBA00005188"/>
    </source>
</evidence>
<comment type="function">
    <text evidence="7">Catalyzes the ATP-dependent amidation of deamido-NAD to form NAD. Uses L-glutamine as a nitrogen source.</text>
</comment>
<gene>
    <name evidence="7" type="primary">nadE</name>
    <name evidence="11" type="ORF">TH5_01525</name>
</gene>
<dbReference type="SUPFAM" id="SSF56317">
    <property type="entry name" value="Carbon-nitrogen hydrolase"/>
    <property type="match status" value="1"/>
</dbReference>
<feature type="binding site" evidence="7">
    <location>
        <position position="409"/>
    </location>
    <ligand>
        <name>ATP</name>
        <dbReference type="ChEBI" id="CHEBI:30616"/>
    </ligand>
</feature>
<dbReference type="Pfam" id="PF00795">
    <property type="entry name" value="CN_hydrolase"/>
    <property type="match status" value="1"/>
</dbReference>
<proteinExistence type="inferred from homology"/>
<dbReference type="InterPro" id="IPR003010">
    <property type="entry name" value="C-N_Hydrolase"/>
</dbReference>
<dbReference type="NCBIfam" id="TIGR00552">
    <property type="entry name" value="nadE"/>
    <property type="match status" value="1"/>
</dbReference>
<dbReference type="UniPathway" id="UPA00253">
    <property type="reaction ID" value="UER00334"/>
</dbReference>
<evidence type="ECO:0000313" key="11">
    <source>
        <dbReference type="EMBL" id="RCK07753.1"/>
    </source>
</evidence>
<dbReference type="HAMAP" id="MF_02090">
    <property type="entry name" value="NadE_glutamine_dep"/>
    <property type="match status" value="1"/>
</dbReference>
<dbReference type="PIRSF" id="PIRSF006630">
    <property type="entry name" value="NADS_GAT"/>
    <property type="match status" value="1"/>
</dbReference>
<dbReference type="CDD" id="cd00553">
    <property type="entry name" value="NAD_synthase"/>
    <property type="match status" value="1"/>
</dbReference>
<dbReference type="PROSITE" id="PS50263">
    <property type="entry name" value="CN_HYDROLASE"/>
    <property type="match status" value="1"/>
</dbReference>
<evidence type="ECO:0000256" key="2">
    <source>
        <dbReference type="ARBA" id="ARBA00007145"/>
    </source>
</evidence>
<feature type="active site" description="Nucleophile; for glutaminase activity" evidence="7">
    <location>
        <position position="151"/>
    </location>
</feature>
<comment type="similarity">
    <text evidence="2 7 8">In the C-terminal section; belongs to the NAD synthetase family.</text>
</comment>
<comment type="caution">
    <text evidence="11">The sequence shown here is derived from an EMBL/GenBank/DDBJ whole genome shotgun (WGS) entry which is preliminary data.</text>
</comment>
<feature type="active site" description="For glutaminase activity" evidence="7">
    <location>
        <position position="115"/>
    </location>
</feature>
<dbReference type="InterPro" id="IPR014729">
    <property type="entry name" value="Rossmann-like_a/b/a_fold"/>
</dbReference>
<dbReference type="EMBL" id="JPWA01000001">
    <property type="protein sequence ID" value="RCK07753.1"/>
    <property type="molecule type" value="Genomic_DNA"/>
</dbReference>
<evidence type="ECO:0000256" key="3">
    <source>
        <dbReference type="ARBA" id="ARBA00022598"/>
    </source>
</evidence>
<keyword evidence="3 7" id="KW-0436">Ligase</keyword>
<evidence type="ECO:0000313" key="12">
    <source>
        <dbReference type="Proteomes" id="UP000252419"/>
    </source>
</evidence>
<evidence type="ECO:0000256" key="5">
    <source>
        <dbReference type="ARBA" id="ARBA00022840"/>
    </source>
</evidence>
<evidence type="ECO:0000256" key="6">
    <source>
        <dbReference type="ARBA" id="ARBA00023027"/>
    </source>
</evidence>
<dbReference type="GO" id="GO:0005737">
    <property type="term" value="C:cytoplasm"/>
    <property type="evidence" value="ECO:0007669"/>
    <property type="project" value="InterPro"/>
</dbReference>
<dbReference type="InterPro" id="IPR022310">
    <property type="entry name" value="NAD/GMP_synthase"/>
</dbReference>
<dbReference type="FunFam" id="3.40.50.620:FF:000106">
    <property type="entry name" value="Glutamine-dependent NAD(+) synthetase"/>
    <property type="match status" value="1"/>
</dbReference>
<accession>A0A367UJD1</accession>
<evidence type="ECO:0000256" key="4">
    <source>
        <dbReference type="ARBA" id="ARBA00022741"/>
    </source>
</evidence>
<dbReference type="Proteomes" id="UP000252419">
    <property type="component" value="Unassembled WGS sequence"/>
</dbReference>